<feature type="transmembrane region" description="Helical" evidence="2">
    <location>
        <begin position="231"/>
        <end position="254"/>
    </location>
</feature>
<feature type="transmembrane region" description="Helical" evidence="2">
    <location>
        <begin position="191"/>
        <end position="211"/>
    </location>
</feature>
<sequence>MPNSAQSFVSSSISTSSYAHADWKIWFYLVAQLVGGVGLTLLLATMLWPTTKRKPRNPLLISMCFSWWISSFPSVLLLYYVGQVTGPPPRRQVCLASAVLTTSQRALVALTAPALIFHIWLVVQTAVGSRFTDDRMLHASTIICLVSPWIVYGSVALVTLVIGLRDPQLVRRATYYCVINDAHLTETVGTVGSVATLAAIVLEVWIVALLYRNRSSIKQLSRNGRGLDFSLVFRVCVFGVYVFIGLCLNIMLAINLTSPIPDLICSTFPIAIFVVFGTQPDIWRIWRDASRQVTSRHSAAGLNSQSSRSNAFSSTTFSLSFLRPSSRSSPCQRSHPLAPSHPWLPASTHAPPYPYTHYHTRSLPLPPLPAALQPPALRGRGAAHAHARPGFVRIQSTPDLVLQRGSGSSAPSSPTSPISPTSFGSSDSQPWPSWQGGRDVHYPPRRPFSPSAVHGWASPPPTPSVIDLRAASPVDDGKGAAGTAGFGGSCDELLGVPAAAVVRRSAGADDYTPVWDIFAAAAAADGEGAEYDEEGVRVWRAL</sequence>
<accession>K5WDY4</accession>
<dbReference type="EMBL" id="JH930471">
    <property type="protein sequence ID" value="EKM57259.1"/>
    <property type="molecule type" value="Genomic_DNA"/>
</dbReference>
<dbReference type="STRING" id="650164.K5WDY4"/>
<evidence type="ECO:0000256" key="1">
    <source>
        <dbReference type="SAM" id="MobiDB-lite"/>
    </source>
</evidence>
<gene>
    <name evidence="3" type="ORF">PHACADRAFT_208365</name>
</gene>
<keyword evidence="2" id="KW-0472">Membrane</keyword>
<dbReference type="Proteomes" id="UP000008370">
    <property type="component" value="Unassembled WGS sequence"/>
</dbReference>
<dbReference type="KEGG" id="pco:PHACADRAFT_208365"/>
<dbReference type="HOGENOM" id="CLU_502579_0_0_1"/>
<dbReference type="GeneID" id="18912729"/>
<dbReference type="AlphaFoldDB" id="K5WDY4"/>
<feature type="region of interest" description="Disordered" evidence="1">
    <location>
        <begin position="402"/>
        <end position="446"/>
    </location>
</feature>
<keyword evidence="2" id="KW-1133">Transmembrane helix</keyword>
<keyword evidence="2" id="KW-0812">Transmembrane</keyword>
<evidence type="ECO:0000313" key="3">
    <source>
        <dbReference type="EMBL" id="EKM57259.1"/>
    </source>
</evidence>
<dbReference type="OrthoDB" id="3232296at2759"/>
<feature type="transmembrane region" description="Helical" evidence="2">
    <location>
        <begin position="106"/>
        <end position="127"/>
    </location>
</feature>
<feature type="transmembrane region" description="Helical" evidence="2">
    <location>
        <begin position="25"/>
        <end position="47"/>
    </location>
</feature>
<feature type="transmembrane region" description="Helical" evidence="2">
    <location>
        <begin position="139"/>
        <end position="162"/>
    </location>
</feature>
<dbReference type="RefSeq" id="XP_007395077.1">
    <property type="nucleotide sequence ID" value="XM_007395015.1"/>
</dbReference>
<evidence type="ECO:0000313" key="4">
    <source>
        <dbReference type="Proteomes" id="UP000008370"/>
    </source>
</evidence>
<proteinExistence type="predicted"/>
<name>K5WDY4_PHACS</name>
<dbReference type="InParanoid" id="K5WDY4"/>
<feature type="compositionally biased region" description="Low complexity" evidence="1">
    <location>
        <begin position="405"/>
        <end position="428"/>
    </location>
</feature>
<organism evidence="3 4">
    <name type="scientific">Phanerochaete carnosa (strain HHB-10118-sp)</name>
    <name type="common">White-rot fungus</name>
    <name type="synonym">Peniophora carnosa</name>
    <dbReference type="NCBI Taxonomy" id="650164"/>
    <lineage>
        <taxon>Eukaryota</taxon>
        <taxon>Fungi</taxon>
        <taxon>Dikarya</taxon>
        <taxon>Basidiomycota</taxon>
        <taxon>Agaricomycotina</taxon>
        <taxon>Agaricomycetes</taxon>
        <taxon>Polyporales</taxon>
        <taxon>Phanerochaetaceae</taxon>
        <taxon>Phanerochaete</taxon>
    </lineage>
</organism>
<evidence type="ECO:0000256" key="2">
    <source>
        <dbReference type="SAM" id="Phobius"/>
    </source>
</evidence>
<reference evidence="3 4" key="1">
    <citation type="journal article" date="2012" name="BMC Genomics">
        <title>Comparative genomics of the white-rot fungi, Phanerochaete carnosa and P. chrysosporium, to elucidate the genetic basis of the distinct wood types they colonize.</title>
        <authorList>
            <person name="Suzuki H."/>
            <person name="MacDonald J."/>
            <person name="Syed K."/>
            <person name="Salamov A."/>
            <person name="Hori C."/>
            <person name="Aerts A."/>
            <person name="Henrissat B."/>
            <person name="Wiebenga A."/>
            <person name="vanKuyk P.A."/>
            <person name="Barry K."/>
            <person name="Lindquist E."/>
            <person name="LaButti K."/>
            <person name="Lapidus A."/>
            <person name="Lucas S."/>
            <person name="Coutinho P."/>
            <person name="Gong Y."/>
            <person name="Samejima M."/>
            <person name="Mahadevan R."/>
            <person name="Abou-Zaid M."/>
            <person name="de Vries R.P."/>
            <person name="Igarashi K."/>
            <person name="Yadav J.S."/>
            <person name="Grigoriev I.V."/>
            <person name="Master E.R."/>
        </authorList>
    </citation>
    <scope>NUCLEOTIDE SEQUENCE [LARGE SCALE GENOMIC DNA]</scope>
    <source>
        <strain evidence="3 4">HHB-10118-sp</strain>
    </source>
</reference>
<keyword evidence="4" id="KW-1185">Reference proteome</keyword>
<feature type="transmembrane region" description="Helical" evidence="2">
    <location>
        <begin position="59"/>
        <end position="81"/>
    </location>
</feature>
<protein>
    <submittedName>
        <fullName evidence="3">Uncharacterized protein</fullName>
    </submittedName>
</protein>